<keyword evidence="4" id="KW-1185">Reference proteome</keyword>
<feature type="transmembrane region" description="Helical" evidence="1">
    <location>
        <begin position="20"/>
        <end position="39"/>
    </location>
</feature>
<gene>
    <name evidence="3" type="ORF">C1280_34195</name>
</gene>
<protein>
    <submittedName>
        <fullName evidence="3">DUF2231 domain-containing protein</fullName>
    </submittedName>
</protein>
<dbReference type="RefSeq" id="WP_010036028.1">
    <property type="nucleotide sequence ID" value="NZ_CP025958.1"/>
</dbReference>
<keyword evidence="1" id="KW-1133">Transmembrane helix</keyword>
<evidence type="ECO:0000259" key="2">
    <source>
        <dbReference type="Pfam" id="PF09990"/>
    </source>
</evidence>
<feature type="transmembrane region" description="Helical" evidence="1">
    <location>
        <begin position="51"/>
        <end position="74"/>
    </location>
</feature>
<feature type="transmembrane region" description="Helical" evidence="1">
    <location>
        <begin position="86"/>
        <end position="105"/>
    </location>
</feature>
<dbReference type="KEGG" id="gog:C1280_34195"/>
<feature type="transmembrane region" description="Helical" evidence="1">
    <location>
        <begin position="117"/>
        <end position="136"/>
    </location>
</feature>
<accession>A0A2Z3H445</accession>
<organism evidence="3 4">
    <name type="scientific">Gemmata obscuriglobus</name>
    <dbReference type="NCBI Taxonomy" id="114"/>
    <lineage>
        <taxon>Bacteria</taxon>
        <taxon>Pseudomonadati</taxon>
        <taxon>Planctomycetota</taxon>
        <taxon>Planctomycetia</taxon>
        <taxon>Gemmatales</taxon>
        <taxon>Gemmataceae</taxon>
        <taxon>Gemmata</taxon>
    </lineage>
</organism>
<evidence type="ECO:0000256" key="1">
    <source>
        <dbReference type="SAM" id="Phobius"/>
    </source>
</evidence>
<dbReference type="Proteomes" id="UP000245802">
    <property type="component" value="Chromosome"/>
</dbReference>
<dbReference type="AlphaFoldDB" id="A0A2Z3H445"/>
<name>A0A2Z3H445_9BACT</name>
<keyword evidence="1" id="KW-0812">Transmembrane</keyword>
<keyword evidence="1" id="KW-0472">Membrane</keyword>
<proteinExistence type="predicted"/>
<evidence type="ECO:0000313" key="3">
    <source>
        <dbReference type="EMBL" id="AWM41559.1"/>
    </source>
</evidence>
<feature type="domain" description="DUF2231" evidence="2">
    <location>
        <begin position="12"/>
        <end position="148"/>
    </location>
</feature>
<sequence length="168" mass="17505">MATVESRAKVLGHAMHPMLIVVPLGMFVGAVVFDGVFYFGGREPQWAVVAYWMIVTGLIGGVVAAVPGWIDWFAIPAGTRAKRIGLVHGLGNGVGVLGLFGASWYCRRPDVPNPPDLALLLSLLGFLLGGVTAWLGGELIERLGVGVDPGAHPNAPNSLSGRSAGPRA</sequence>
<reference evidence="3 4" key="1">
    <citation type="submission" date="2018-01" db="EMBL/GenBank/DDBJ databases">
        <title>G. obscuriglobus.</title>
        <authorList>
            <person name="Franke J."/>
            <person name="Blomberg W."/>
            <person name="Selmecki A."/>
        </authorList>
    </citation>
    <scope>NUCLEOTIDE SEQUENCE [LARGE SCALE GENOMIC DNA]</scope>
    <source>
        <strain evidence="3 4">DSM 5831</strain>
    </source>
</reference>
<dbReference type="Pfam" id="PF09990">
    <property type="entry name" value="DUF2231"/>
    <property type="match status" value="1"/>
</dbReference>
<dbReference type="OrthoDB" id="593800at2"/>
<dbReference type="InterPro" id="IPR019251">
    <property type="entry name" value="DUF2231_TM"/>
</dbReference>
<dbReference type="EMBL" id="CP025958">
    <property type="protein sequence ID" value="AWM41559.1"/>
    <property type="molecule type" value="Genomic_DNA"/>
</dbReference>
<evidence type="ECO:0000313" key="4">
    <source>
        <dbReference type="Proteomes" id="UP000245802"/>
    </source>
</evidence>